<gene>
    <name evidence="1" type="ORF">EZV62_015262</name>
</gene>
<organism evidence="1 2">
    <name type="scientific">Acer yangbiense</name>
    <dbReference type="NCBI Taxonomy" id="1000413"/>
    <lineage>
        <taxon>Eukaryota</taxon>
        <taxon>Viridiplantae</taxon>
        <taxon>Streptophyta</taxon>
        <taxon>Embryophyta</taxon>
        <taxon>Tracheophyta</taxon>
        <taxon>Spermatophyta</taxon>
        <taxon>Magnoliopsida</taxon>
        <taxon>eudicotyledons</taxon>
        <taxon>Gunneridae</taxon>
        <taxon>Pentapetalae</taxon>
        <taxon>rosids</taxon>
        <taxon>malvids</taxon>
        <taxon>Sapindales</taxon>
        <taxon>Sapindaceae</taxon>
        <taxon>Hippocastanoideae</taxon>
        <taxon>Acereae</taxon>
        <taxon>Acer</taxon>
    </lineage>
</organism>
<comment type="caution">
    <text evidence="1">The sequence shown here is derived from an EMBL/GenBank/DDBJ whole genome shotgun (WGS) entry which is preliminary data.</text>
</comment>
<name>A0A5C7HVC5_9ROSI</name>
<evidence type="ECO:0000313" key="2">
    <source>
        <dbReference type="Proteomes" id="UP000323000"/>
    </source>
</evidence>
<dbReference type="EMBL" id="VAHF01000006">
    <property type="protein sequence ID" value="TXG60689.1"/>
    <property type="molecule type" value="Genomic_DNA"/>
</dbReference>
<evidence type="ECO:0000313" key="1">
    <source>
        <dbReference type="EMBL" id="TXG60689.1"/>
    </source>
</evidence>
<dbReference type="AlphaFoldDB" id="A0A5C7HVC5"/>
<reference evidence="2" key="1">
    <citation type="journal article" date="2019" name="Gigascience">
        <title>De novo genome assembly of the endangered Acer yangbiense, a plant species with extremely small populations endemic to Yunnan Province, China.</title>
        <authorList>
            <person name="Yang J."/>
            <person name="Wariss H.M."/>
            <person name="Tao L."/>
            <person name="Zhang R."/>
            <person name="Yun Q."/>
            <person name="Hollingsworth P."/>
            <person name="Dao Z."/>
            <person name="Luo G."/>
            <person name="Guo H."/>
            <person name="Ma Y."/>
            <person name="Sun W."/>
        </authorList>
    </citation>
    <scope>NUCLEOTIDE SEQUENCE [LARGE SCALE GENOMIC DNA]</scope>
    <source>
        <strain evidence="2">cv. Malutang</strain>
    </source>
</reference>
<keyword evidence="2" id="KW-1185">Reference proteome</keyword>
<proteinExistence type="predicted"/>
<dbReference type="Proteomes" id="UP000323000">
    <property type="component" value="Chromosome 6"/>
</dbReference>
<sequence length="367" mass="41371">MSFYNDRVGIAKLYENLSLVDEDGAILEMSEEAQRDGVADVDHCLVGKVLLSKKKDRNWIWQRGPWYFDKSLIALEKPTGMGDISLLGFNKSPNNAGGKFMRVKVQIDIHKPLKRWLRLKLDKSDKVVMVGLKIEALTGTTTKFGSWMRASIPDRLKVRHQSQTHDSSTGLIMSDSLCDVDNLTTEYSENTDTILTQPEVTDMNITFKKKNTRKWKRSAKEVQAHQLSDKISNPLQKVISFCKIGKKNTRVSSSPPSVGYSSKIRKGKSLATFVKSPKLSPKVKAKGPLSCPQKEMGVHACKKPEGIRVSPPQFQVSKRSSAIVLLVYRGEATSVERLLECEEMFWKQRSRANWLEAGDRNLEVLPC</sequence>
<evidence type="ECO:0008006" key="3">
    <source>
        <dbReference type="Google" id="ProtNLM"/>
    </source>
</evidence>
<protein>
    <recommendedName>
        <fullName evidence="3">DUF4283 domain-containing protein</fullName>
    </recommendedName>
</protein>
<accession>A0A5C7HVC5</accession>